<accession>A0A833W7Y9</accession>
<organism evidence="1 2">
    <name type="scientific">Phytophthora infestans</name>
    <name type="common">Potato late blight agent</name>
    <name type="synonym">Botrytis infestans</name>
    <dbReference type="NCBI Taxonomy" id="4787"/>
    <lineage>
        <taxon>Eukaryota</taxon>
        <taxon>Sar</taxon>
        <taxon>Stramenopiles</taxon>
        <taxon>Oomycota</taxon>
        <taxon>Peronosporomycetes</taxon>
        <taxon>Peronosporales</taxon>
        <taxon>Peronosporaceae</taxon>
        <taxon>Phytophthora</taxon>
    </lineage>
</organism>
<reference evidence="1" key="1">
    <citation type="submission" date="2020-04" db="EMBL/GenBank/DDBJ databases">
        <title>Hybrid Assembly of Korean Phytophthora infestans isolates.</title>
        <authorList>
            <person name="Prokchorchik M."/>
            <person name="Lee Y."/>
            <person name="Seo J."/>
            <person name="Cho J.-H."/>
            <person name="Park Y.-E."/>
            <person name="Jang D.-C."/>
            <person name="Im J.-S."/>
            <person name="Choi J.-G."/>
            <person name="Park H.-J."/>
            <person name="Lee G.-B."/>
            <person name="Lee Y.-G."/>
            <person name="Hong S.-Y."/>
            <person name="Cho K."/>
            <person name="Sohn K.H."/>
        </authorList>
    </citation>
    <scope>NUCLEOTIDE SEQUENCE</scope>
    <source>
        <strain evidence="1">KR_1_A1</strain>
    </source>
</reference>
<sequence>MSREADKGNHCISSSICKPVDGFIDEIDQSSALRFTMNHLYEAHPHARLGKVDTYGSKISLAIGNSIAVFDEPKMTALLGEWRDWLSAIHATK</sequence>
<proteinExistence type="predicted"/>
<comment type="caution">
    <text evidence="1">The sequence shown here is derived from an EMBL/GenBank/DDBJ whole genome shotgun (WGS) entry which is preliminary data.</text>
</comment>
<keyword evidence="2" id="KW-1185">Reference proteome</keyword>
<evidence type="ECO:0000313" key="1">
    <source>
        <dbReference type="EMBL" id="KAF4032242.1"/>
    </source>
</evidence>
<dbReference type="EMBL" id="WSZM01000504">
    <property type="protein sequence ID" value="KAF4032242.1"/>
    <property type="molecule type" value="Genomic_DNA"/>
</dbReference>
<gene>
    <name evidence="1" type="ORF">GN244_ATG15929</name>
</gene>
<evidence type="ECO:0000313" key="2">
    <source>
        <dbReference type="Proteomes" id="UP000602510"/>
    </source>
</evidence>
<dbReference type="Proteomes" id="UP000602510">
    <property type="component" value="Unassembled WGS sequence"/>
</dbReference>
<name>A0A833W7Y9_PHYIN</name>
<dbReference type="AlphaFoldDB" id="A0A833W7Y9"/>
<protein>
    <submittedName>
        <fullName evidence="1">Uncharacterized protein</fullName>
    </submittedName>
</protein>